<dbReference type="Gene3D" id="2.10.25.10">
    <property type="entry name" value="Laminin"/>
    <property type="match status" value="1"/>
</dbReference>
<feature type="disulfide bond" evidence="3">
    <location>
        <begin position="236"/>
        <end position="246"/>
    </location>
</feature>
<dbReference type="Proteomes" id="UP000007110">
    <property type="component" value="Unassembled WGS sequence"/>
</dbReference>
<keyword evidence="7" id="KW-1185">Reference proteome</keyword>
<dbReference type="PROSITE" id="PS00022">
    <property type="entry name" value="EGF_1"/>
    <property type="match status" value="1"/>
</dbReference>
<dbReference type="InterPro" id="IPR001507">
    <property type="entry name" value="ZP_dom"/>
</dbReference>
<evidence type="ECO:0000256" key="1">
    <source>
        <dbReference type="ARBA" id="ARBA00022729"/>
    </source>
</evidence>
<feature type="domain" description="ZP" evidence="5">
    <location>
        <begin position="270"/>
        <end position="327"/>
    </location>
</feature>
<dbReference type="KEGG" id="spu:105440740"/>
<evidence type="ECO:0000256" key="2">
    <source>
        <dbReference type="ARBA" id="ARBA00023157"/>
    </source>
</evidence>
<dbReference type="EnsemblMetazoa" id="XM_030977304">
    <property type="protein sequence ID" value="XP_030833164"/>
    <property type="gene ID" value="LOC105440740"/>
</dbReference>
<protein>
    <submittedName>
        <fullName evidence="6">Uncharacterized protein</fullName>
    </submittedName>
</protein>
<dbReference type="InterPro" id="IPR000742">
    <property type="entry name" value="EGF"/>
</dbReference>
<sequence length="327" mass="35596">MAFHHEVVSLKLARRVSRSSPSHPGSFVADKFGCQLVTPTGEKVKPGRLPVSTQVGRPLTLSATRDGLLLEVYHKTSEQGTDDRTFREAERAIRDASPEFLGRSLLRIVVVSWINVPEVGGPRTSTFQLLIGTDGELTYAIFNYERIEWVGYEASLDLNENGHLLIGDAFSDVDLILTSNYGVPGSWIFEISKTIREIGKVQCDPSNPCQNGGTCEIDECDCAEGFSGNFCHLDECNNRCLNGASCEEGNCTCPAGFDGDMCQDKQTYVECGTDSMTVNIAEQLVPGDASAVHFRNRSQSCSGVNSSTSTEITLTTGYDQCGTTFEV</sequence>
<evidence type="ECO:0000259" key="5">
    <source>
        <dbReference type="PROSITE" id="PS51034"/>
    </source>
</evidence>
<keyword evidence="2 3" id="KW-1015">Disulfide bond</keyword>
<dbReference type="OrthoDB" id="6236007at2759"/>
<evidence type="ECO:0000256" key="3">
    <source>
        <dbReference type="PROSITE-ProRule" id="PRU00076"/>
    </source>
</evidence>
<comment type="caution">
    <text evidence="3">Lacks conserved residue(s) required for the propagation of feature annotation.</text>
</comment>
<evidence type="ECO:0000313" key="7">
    <source>
        <dbReference type="Proteomes" id="UP000007110"/>
    </source>
</evidence>
<dbReference type="AlphaFoldDB" id="A0A7M7N9I4"/>
<evidence type="ECO:0000259" key="4">
    <source>
        <dbReference type="PROSITE" id="PS50026"/>
    </source>
</evidence>
<keyword evidence="3" id="KW-0245">EGF-like domain</keyword>
<dbReference type="GeneID" id="105440740"/>
<dbReference type="Pfam" id="PF00008">
    <property type="entry name" value="EGF"/>
    <property type="match status" value="1"/>
</dbReference>
<dbReference type="PROSITE" id="PS01186">
    <property type="entry name" value="EGF_2"/>
    <property type="match status" value="1"/>
</dbReference>
<dbReference type="GO" id="GO:0007160">
    <property type="term" value="P:cell-matrix adhesion"/>
    <property type="evidence" value="ECO:0007669"/>
    <property type="project" value="InterPro"/>
</dbReference>
<feature type="disulfide bond" evidence="3">
    <location>
        <begin position="253"/>
        <end position="262"/>
    </location>
</feature>
<dbReference type="PROSITE" id="PS50026">
    <property type="entry name" value="EGF_3"/>
    <property type="match status" value="1"/>
</dbReference>
<dbReference type="Pfam" id="PF06119">
    <property type="entry name" value="NIDO"/>
    <property type="match status" value="1"/>
</dbReference>
<name>A0A7M7N9I4_STRPU</name>
<feature type="domain" description="EGF-like" evidence="4">
    <location>
        <begin position="232"/>
        <end position="263"/>
    </location>
</feature>
<dbReference type="InterPro" id="IPR003886">
    <property type="entry name" value="NIDO_dom"/>
</dbReference>
<dbReference type="PANTHER" id="PTHR14949:SF55">
    <property type="entry name" value="WNT INHIBITORY FACTOR 1"/>
    <property type="match status" value="1"/>
</dbReference>
<accession>A0A7M7N9I4</accession>
<dbReference type="CDD" id="cd00054">
    <property type="entry name" value="EGF_CA"/>
    <property type="match status" value="1"/>
</dbReference>
<evidence type="ECO:0000313" key="6">
    <source>
        <dbReference type="EnsemblMetazoa" id="XP_030833164"/>
    </source>
</evidence>
<dbReference type="SMART" id="SM00539">
    <property type="entry name" value="NIDO"/>
    <property type="match status" value="1"/>
</dbReference>
<dbReference type="InterPro" id="IPR050969">
    <property type="entry name" value="Dev_Signal_Modulators"/>
</dbReference>
<dbReference type="Gene3D" id="2.60.40.3210">
    <property type="entry name" value="Zona pellucida, ZP-N domain"/>
    <property type="match status" value="1"/>
</dbReference>
<keyword evidence="1" id="KW-0732">Signal</keyword>
<reference evidence="7" key="1">
    <citation type="submission" date="2015-02" db="EMBL/GenBank/DDBJ databases">
        <title>Genome sequencing for Strongylocentrotus purpuratus.</title>
        <authorList>
            <person name="Murali S."/>
            <person name="Liu Y."/>
            <person name="Vee V."/>
            <person name="English A."/>
            <person name="Wang M."/>
            <person name="Skinner E."/>
            <person name="Han Y."/>
            <person name="Muzny D.M."/>
            <person name="Worley K.C."/>
            <person name="Gibbs R.A."/>
        </authorList>
    </citation>
    <scope>NUCLEOTIDE SEQUENCE</scope>
</reference>
<organism evidence="6 7">
    <name type="scientific">Strongylocentrotus purpuratus</name>
    <name type="common">Purple sea urchin</name>
    <dbReference type="NCBI Taxonomy" id="7668"/>
    <lineage>
        <taxon>Eukaryota</taxon>
        <taxon>Metazoa</taxon>
        <taxon>Echinodermata</taxon>
        <taxon>Eleutherozoa</taxon>
        <taxon>Echinozoa</taxon>
        <taxon>Echinoidea</taxon>
        <taxon>Euechinoidea</taxon>
        <taxon>Echinacea</taxon>
        <taxon>Camarodonta</taxon>
        <taxon>Echinidea</taxon>
        <taxon>Strongylocentrotidae</taxon>
        <taxon>Strongylocentrotus</taxon>
    </lineage>
</organism>
<dbReference type="InParanoid" id="A0A7M7N9I4"/>
<proteinExistence type="predicted"/>
<dbReference type="PANTHER" id="PTHR14949">
    <property type="entry name" value="EGF-LIKE-DOMAIN, MULTIPLE 7, 8"/>
    <property type="match status" value="1"/>
</dbReference>
<dbReference type="PROSITE" id="PS51034">
    <property type="entry name" value="ZP_2"/>
    <property type="match status" value="1"/>
</dbReference>
<dbReference type="RefSeq" id="XP_030833164.1">
    <property type="nucleotide sequence ID" value="XM_030977304.1"/>
</dbReference>
<dbReference type="SMART" id="SM00181">
    <property type="entry name" value="EGF"/>
    <property type="match status" value="2"/>
</dbReference>
<reference evidence="6" key="2">
    <citation type="submission" date="2021-01" db="UniProtKB">
        <authorList>
            <consortium name="EnsemblMetazoa"/>
        </authorList>
    </citation>
    <scope>IDENTIFICATION</scope>
</reference>